<dbReference type="RefSeq" id="WP_238465007.1">
    <property type="nucleotide sequence ID" value="NZ_JAKLJA010000013.1"/>
</dbReference>
<dbReference type="AlphaFoldDB" id="A0A9X1RVP2"/>
<evidence type="ECO:0000313" key="3">
    <source>
        <dbReference type="Proteomes" id="UP001139308"/>
    </source>
</evidence>
<evidence type="ECO:0000313" key="2">
    <source>
        <dbReference type="EMBL" id="MCG5075153.1"/>
    </source>
</evidence>
<evidence type="ECO:0000256" key="1">
    <source>
        <dbReference type="SAM" id="Phobius"/>
    </source>
</evidence>
<feature type="transmembrane region" description="Helical" evidence="1">
    <location>
        <begin position="54"/>
        <end position="76"/>
    </location>
</feature>
<name>A0A9X1RVP2_9BURK</name>
<keyword evidence="1" id="KW-0472">Membrane</keyword>
<dbReference type="EMBL" id="JAKLJA010000013">
    <property type="protein sequence ID" value="MCG5075153.1"/>
    <property type="molecule type" value="Genomic_DNA"/>
</dbReference>
<reference evidence="2" key="1">
    <citation type="submission" date="2022-01" db="EMBL/GenBank/DDBJ databases">
        <title>Genome sequence and assembly of Parabukholderia sp. RG36.</title>
        <authorList>
            <person name="Chhetri G."/>
        </authorList>
    </citation>
    <scope>NUCLEOTIDE SEQUENCE</scope>
    <source>
        <strain evidence="2">RG36</strain>
    </source>
</reference>
<comment type="caution">
    <text evidence="2">The sequence shown here is derived from an EMBL/GenBank/DDBJ whole genome shotgun (WGS) entry which is preliminary data.</text>
</comment>
<keyword evidence="1" id="KW-1133">Transmembrane helix</keyword>
<protein>
    <submittedName>
        <fullName evidence="2">Uncharacterized protein</fullName>
    </submittedName>
</protein>
<sequence>MEKLARRISKVVLFCGLFFLAGRYVHTYPLPMTLQQQHYLILISDTFGVADYELFYIFAMVIIDIIVATIVYAALIKLCRYCWAKRVSTAAGRR</sequence>
<gene>
    <name evidence="2" type="ORF">L5014_17585</name>
</gene>
<keyword evidence="1" id="KW-0812">Transmembrane</keyword>
<proteinExistence type="predicted"/>
<dbReference type="Proteomes" id="UP001139308">
    <property type="component" value="Unassembled WGS sequence"/>
</dbReference>
<keyword evidence="3" id="KW-1185">Reference proteome</keyword>
<accession>A0A9X1RVP2</accession>
<organism evidence="2 3">
    <name type="scientific">Paraburkholderia tagetis</name>
    <dbReference type="NCBI Taxonomy" id="2913261"/>
    <lineage>
        <taxon>Bacteria</taxon>
        <taxon>Pseudomonadati</taxon>
        <taxon>Pseudomonadota</taxon>
        <taxon>Betaproteobacteria</taxon>
        <taxon>Burkholderiales</taxon>
        <taxon>Burkholderiaceae</taxon>
        <taxon>Paraburkholderia</taxon>
    </lineage>
</organism>